<dbReference type="Proteomes" id="UP000736583">
    <property type="component" value="Unassembled WGS sequence"/>
</dbReference>
<dbReference type="Pfam" id="PF12732">
    <property type="entry name" value="YtxH"/>
    <property type="match status" value="1"/>
</dbReference>
<keyword evidence="2" id="KW-1185">Reference proteome</keyword>
<dbReference type="InterPro" id="IPR024623">
    <property type="entry name" value="YtxH"/>
</dbReference>
<protein>
    <submittedName>
        <fullName evidence="1">YtxH domain-containing protein</fullName>
    </submittedName>
</protein>
<name>A0ABS6F305_9CLOT</name>
<evidence type="ECO:0000313" key="2">
    <source>
        <dbReference type="Proteomes" id="UP000736583"/>
    </source>
</evidence>
<sequence>MTGMTTGAIIGAAMGMMMSPDMDKRTKKKIRRSGKAIKNMATDMYSGMSNWMR</sequence>
<comment type="caution">
    <text evidence="1">The sequence shown here is derived from an EMBL/GenBank/DDBJ whole genome shotgun (WGS) entry which is preliminary data.</text>
</comment>
<dbReference type="EMBL" id="JAHLQL010000005">
    <property type="protein sequence ID" value="MBU5592891.1"/>
    <property type="molecule type" value="Genomic_DNA"/>
</dbReference>
<evidence type="ECO:0000313" key="1">
    <source>
        <dbReference type="EMBL" id="MBU5592891.1"/>
    </source>
</evidence>
<reference evidence="1 2" key="1">
    <citation type="submission" date="2021-06" db="EMBL/GenBank/DDBJ databases">
        <authorList>
            <person name="Sun Q."/>
            <person name="Li D."/>
        </authorList>
    </citation>
    <scope>NUCLEOTIDE SEQUENCE [LARGE SCALE GENOMIC DNA]</scope>
    <source>
        <strain evidence="1 2">MSJ-4</strain>
    </source>
</reference>
<proteinExistence type="predicted"/>
<organism evidence="1 2">
    <name type="scientific">Clostridium simiarum</name>
    <dbReference type="NCBI Taxonomy" id="2841506"/>
    <lineage>
        <taxon>Bacteria</taxon>
        <taxon>Bacillati</taxon>
        <taxon>Bacillota</taxon>
        <taxon>Clostridia</taxon>
        <taxon>Eubacteriales</taxon>
        <taxon>Clostridiaceae</taxon>
        <taxon>Clostridium</taxon>
    </lineage>
</organism>
<accession>A0ABS6F305</accession>
<gene>
    <name evidence="1" type="ORF">KQI89_14145</name>
</gene>